<dbReference type="Proteomes" id="UP001530315">
    <property type="component" value="Unassembled WGS sequence"/>
</dbReference>
<keyword evidence="1" id="KW-0378">Hydrolase</keyword>
<dbReference type="SUPFAM" id="SSF51445">
    <property type="entry name" value="(Trans)glycosidases"/>
    <property type="match status" value="1"/>
</dbReference>
<organism evidence="5 6">
    <name type="scientific">Stephanodiscus triporus</name>
    <dbReference type="NCBI Taxonomy" id="2934178"/>
    <lineage>
        <taxon>Eukaryota</taxon>
        <taxon>Sar</taxon>
        <taxon>Stramenopiles</taxon>
        <taxon>Ochrophyta</taxon>
        <taxon>Bacillariophyta</taxon>
        <taxon>Coscinodiscophyceae</taxon>
        <taxon>Thalassiosirophycidae</taxon>
        <taxon>Stephanodiscales</taxon>
        <taxon>Stephanodiscaceae</taxon>
        <taxon>Stephanodiscus</taxon>
    </lineage>
</organism>
<dbReference type="InterPro" id="IPR022790">
    <property type="entry name" value="GH26_dom"/>
</dbReference>
<reference evidence="5 6" key="1">
    <citation type="submission" date="2024-10" db="EMBL/GenBank/DDBJ databases">
        <title>Updated reference genomes for cyclostephanoid diatoms.</title>
        <authorList>
            <person name="Roberts W.R."/>
            <person name="Alverson A.J."/>
        </authorList>
    </citation>
    <scope>NUCLEOTIDE SEQUENCE [LARGE SCALE GENOMIC DNA]</scope>
    <source>
        <strain evidence="5 6">AJA276-08</strain>
    </source>
</reference>
<evidence type="ECO:0000259" key="4">
    <source>
        <dbReference type="PROSITE" id="PS51764"/>
    </source>
</evidence>
<name>A0ABD3MVL0_9STRA</name>
<dbReference type="AlphaFoldDB" id="A0ABD3MVL0"/>
<dbReference type="InterPro" id="IPR017853">
    <property type="entry name" value="GH"/>
</dbReference>
<evidence type="ECO:0000256" key="1">
    <source>
        <dbReference type="ARBA" id="ARBA00022801"/>
    </source>
</evidence>
<evidence type="ECO:0000256" key="2">
    <source>
        <dbReference type="ARBA" id="ARBA00023295"/>
    </source>
</evidence>
<dbReference type="Gene3D" id="3.20.20.80">
    <property type="entry name" value="Glycosidases"/>
    <property type="match status" value="1"/>
</dbReference>
<keyword evidence="3" id="KW-1133">Transmembrane helix</keyword>
<evidence type="ECO:0000313" key="5">
    <source>
        <dbReference type="EMBL" id="KAL3765966.1"/>
    </source>
</evidence>
<sequence length="400" mass="45970">MSSCRPPPNSTYLTIGQDLFSIDEYVKSQYNYSLHHRHPSSSSSSNYSNSNGTTIKSISDFVPSGEFERGGNLQLSSPSYMDDNILLLSSYLERSRASRVFLRLGYEFDNPAFGYDSSPDVYVLAFRKIVTDIRRELSEGARDRVLFVWHSWAAPMSSEELSLERFYPGDDVVDWIGVSIFQQVFPWSSYWAGTMSDVESVLDFARDRDKPTMIAESTPFGGIELKQASVDTKKYLARNDYDDDDWERWFGKVMSLIDRYDVSMWCYINCDWESQPMWHGVGFGETRLSSNARVMSQWYDKITNNGLADRKFLFAGSLEYCDGLVLADEERIRDVRFISYILVPFLLAAGAFFIPYYILGKHKVKSTKIERRPLLSNIDEIDRTFSRFRDAKKPLAAVAP</sequence>
<feature type="transmembrane region" description="Helical" evidence="3">
    <location>
        <begin position="337"/>
        <end position="359"/>
    </location>
</feature>
<gene>
    <name evidence="5" type="ORF">ACHAW5_011363</name>
</gene>
<proteinExistence type="predicted"/>
<accession>A0ABD3MVL0</accession>
<keyword evidence="2" id="KW-0326">Glycosidase</keyword>
<keyword evidence="3" id="KW-0472">Membrane</keyword>
<feature type="domain" description="GH26" evidence="4">
    <location>
        <begin position="1"/>
        <end position="265"/>
    </location>
</feature>
<evidence type="ECO:0000313" key="6">
    <source>
        <dbReference type="Proteomes" id="UP001530315"/>
    </source>
</evidence>
<evidence type="ECO:0000256" key="3">
    <source>
        <dbReference type="SAM" id="Phobius"/>
    </source>
</evidence>
<protein>
    <recommendedName>
        <fullName evidence="4">GH26 domain-containing protein</fullName>
    </recommendedName>
</protein>
<comment type="caution">
    <text evidence="5">The sequence shown here is derived from an EMBL/GenBank/DDBJ whole genome shotgun (WGS) entry which is preliminary data.</text>
</comment>
<dbReference type="GO" id="GO:0016798">
    <property type="term" value="F:hydrolase activity, acting on glycosyl bonds"/>
    <property type="evidence" value="ECO:0007669"/>
    <property type="project" value="UniProtKB-KW"/>
</dbReference>
<keyword evidence="3" id="KW-0812">Transmembrane</keyword>
<dbReference type="EMBL" id="JALLAZ020001738">
    <property type="protein sequence ID" value="KAL3765966.1"/>
    <property type="molecule type" value="Genomic_DNA"/>
</dbReference>
<keyword evidence="6" id="KW-1185">Reference proteome</keyword>
<dbReference type="PROSITE" id="PS51764">
    <property type="entry name" value="GH26"/>
    <property type="match status" value="1"/>
</dbReference>